<reference evidence="7" key="1">
    <citation type="submission" date="2016-10" db="EMBL/GenBank/DDBJ databases">
        <authorList>
            <person name="Varghese N."/>
            <person name="Submissions S."/>
        </authorList>
    </citation>
    <scope>NUCLEOTIDE SEQUENCE [LARGE SCALE GENOMIC DNA]</scope>
    <source>
        <strain evidence="7">DSM 19684</strain>
    </source>
</reference>
<feature type="domain" description="PPIase FKBP-type" evidence="5">
    <location>
        <begin position="106"/>
        <end position="189"/>
    </location>
</feature>
<comment type="similarity">
    <text evidence="4">Belongs to the FKBP-type PPIase family.</text>
</comment>
<dbReference type="GO" id="GO:0003755">
    <property type="term" value="F:peptidyl-prolyl cis-trans isomerase activity"/>
    <property type="evidence" value="ECO:0007669"/>
    <property type="project" value="UniProtKB-UniRule"/>
</dbReference>
<dbReference type="SUPFAM" id="SSF54534">
    <property type="entry name" value="FKBP-like"/>
    <property type="match status" value="1"/>
</dbReference>
<evidence type="ECO:0000313" key="6">
    <source>
        <dbReference type="EMBL" id="SDG10713.1"/>
    </source>
</evidence>
<sequence>MHLSSGVFCFIAREHLIRSMKKVIYIASLILLTACAKQPNIHQSEERTMTESDLEISKNRTKELNDLERLQIQDWINSQSVKYYPMGMNYWVNIPNLENKHRKNDGEKVSYEYYIYDFDRTKVYETPIGNTNVTFGRFNEMDAVEDVIRYLEKGQEAELLIPSVLAYGTYGDNKKITNDTPLIIKVKVL</sequence>
<dbReference type="InterPro" id="IPR001179">
    <property type="entry name" value="PPIase_FKBP_dom"/>
</dbReference>
<evidence type="ECO:0000256" key="1">
    <source>
        <dbReference type="ARBA" id="ARBA00000971"/>
    </source>
</evidence>
<dbReference type="Gene3D" id="3.10.50.40">
    <property type="match status" value="1"/>
</dbReference>
<gene>
    <name evidence="6" type="ORF">SAMN05421825_2684</name>
</gene>
<dbReference type="Proteomes" id="UP000199203">
    <property type="component" value="Unassembled WGS sequence"/>
</dbReference>
<proteinExistence type="inferred from homology"/>
<evidence type="ECO:0000313" key="7">
    <source>
        <dbReference type="Proteomes" id="UP000199203"/>
    </source>
</evidence>
<evidence type="ECO:0000256" key="3">
    <source>
        <dbReference type="PROSITE-ProRule" id="PRU00277"/>
    </source>
</evidence>
<keyword evidence="3 4" id="KW-0413">Isomerase</keyword>
<evidence type="ECO:0000256" key="2">
    <source>
        <dbReference type="ARBA" id="ARBA00023110"/>
    </source>
</evidence>
<evidence type="ECO:0000259" key="5">
    <source>
        <dbReference type="PROSITE" id="PS50059"/>
    </source>
</evidence>
<accession>A0A1G7RIX1</accession>
<dbReference type="EC" id="5.2.1.8" evidence="4"/>
<dbReference type="Pfam" id="PF00254">
    <property type="entry name" value="FKBP_C"/>
    <property type="match status" value="1"/>
</dbReference>
<dbReference type="STRING" id="454006.SAMN05421825_2684"/>
<name>A0A1G7RIX1_9FLAO</name>
<keyword evidence="7" id="KW-1185">Reference proteome</keyword>
<keyword evidence="2 3" id="KW-0697">Rotamase</keyword>
<evidence type="ECO:0000256" key="4">
    <source>
        <dbReference type="RuleBase" id="RU003915"/>
    </source>
</evidence>
<organism evidence="6 7">
    <name type="scientific">Epilithonimonas hungarica</name>
    <dbReference type="NCBI Taxonomy" id="454006"/>
    <lineage>
        <taxon>Bacteria</taxon>
        <taxon>Pseudomonadati</taxon>
        <taxon>Bacteroidota</taxon>
        <taxon>Flavobacteriia</taxon>
        <taxon>Flavobacteriales</taxon>
        <taxon>Weeksellaceae</taxon>
        <taxon>Chryseobacterium group</taxon>
        <taxon>Epilithonimonas</taxon>
    </lineage>
</organism>
<dbReference type="AlphaFoldDB" id="A0A1G7RIX1"/>
<protein>
    <recommendedName>
        <fullName evidence="4">Peptidyl-prolyl cis-trans isomerase</fullName>
        <ecNumber evidence="4">5.2.1.8</ecNumber>
    </recommendedName>
</protein>
<dbReference type="InterPro" id="IPR046357">
    <property type="entry name" value="PPIase_dom_sf"/>
</dbReference>
<dbReference type="EMBL" id="FNBH01000003">
    <property type="protein sequence ID" value="SDG10713.1"/>
    <property type="molecule type" value="Genomic_DNA"/>
</dbReference>
<dbReference type="PROSITE" id="PS50059">
    <property type="entry name" value="FKBP_PPIASE"/>
    <property type="match status" value="1"/>
</dbReference>
<comment type="catalytic activity">
    <reaction evidence="1 3 4">
        <text>[protein]-peptidylproline (omega=180) = [protein]-peptidylproline (omega=0)</text>
        <dbReference type="Rhea" id="RHEA:16237"/>
        <dbReference type="Rhea" id="RHEA-COMP:10747"/>
        <dbReference type="Rhea" id="RHEA-COMP:10748"/>
        <dbReference type="ChEBI" id="CHEBI:83833"/>
        <dbReference type="ChEBI" id="CHEBI:83834"/>
        <dbReference type="EC" id="5.2.1.8"/>
    </reaction>
</comment>